<protein>
    <submittedName>
        <fullName evidence="1">Uncharacterized protein</fullName>
    </submittedName>
</protein>
<name>A0A450TKB9_9GAMM</name>
<organism evidence="1">
    <name type="scientific">Candidatus Kentrum sp. DK</name>
    <dbReference type="NCBI Taxonomy" id="2126562"/>
    <lineage>
        <taxon>Bacteria</taxon>
        <taxon>Pseudomonadati</taxon>
        <taxon>Pseudomonadota</taxon>
        <taxon>Gammaproteobacteria</taxon>
        <taxon>Candidatus Kentrum</taxon>
    </lineage>
</organism>
<proteinExistence type="predicted"/>
<accession>A0A450TKB9</accession>
<evidence type="ECO:0000313" key="1">
    <source>
        <dbReference type="EMBL" id="VFJ68047.1"/>
    </source>
</evidence>
<dbReference type="EMBL" id="CAADEX010000205">
    <property type="protein sequence ID" value="VFJ68047.1"/>
    <property type="molecule type" value="Genomic_DNA"/>
</dbReference>
<dbReference type="AlphaFoldDB" id="A0A450TKB9"/>
<reference evidence="1" key="1">
    <citation type="submission" date="2019-02" db="EMBL/GenBank/DDBJ databases">
        <authorList>
            <person name="Gruber-Vodicka R. H."/>
            <person name="Seah K. B. B."/>
        </authorList>
    </citation>
    <scope>NUCLEOTIDE SEQUENCE</scope>
    <source>
        <strain evidence="1">BECK_DK47</strain>
    </source>
</reference>
<sequence>MQIYGLSISGCSWVRALKGLRNIDLRLRAKPATLGKAPVENNPNGVASLFPRRFSTQPRFGVVSLIFPSQGSRYAATLGYVTQPPSGAKTKT</sequence>
<gene>
    <name evidence="1" type="ORF">BECKDK2373B_GA0170837_12054</name>
</gene>